<keyword evidence="1" id="KW-0812">Transmembrane</keyword>
<feature type="transmembrane region" description="Helical" evidence="1">
    <location>
        <begin position="101"/>
        <end position="123"/>
    </location>
</feature>
<reference evidence="2 3" key="1">
    <citation type="submission" date="2022-09" db="EMBL/GenBank/DDBJ databases">
        <authorList>
            <person name="Palmer J.M."/>
        </authorList>
    </citation>
    <scope>NUCLEOTIDE SEQUENCE [LARGE SCALE GENOMIC DNA]</scope>
    <source>
        <strain evidence="2 3">DSM 7382</strain>
    </source>
</reference>
<keyword evidence="1" id="KW-1133">Transmembrane helix</keyword>
<feature type="transmembrane region" description="Helical" evidence="1">
    <location>
        <begin position="190"/>
        <end position="208"/>
    </location>
</feature>
<name>A0AAW0FRR2_9APHY</name>
<accession>A0AAW0FRR2</accession>
<organism evidence="2 3">
    <name type="scientific">Cerrena zonata</name>
    <dbReference type="NCBI Taxonomy" id="2478898"/>
    <lineage>
        <taxon>Eukaryota</taxon>
        <taxon>Fungi</taxon>
        <taxon>Dikarya</taxon>
        <taxon>Basidiomycota</taxon>
        <taxon>Agaricomycotina</taxon>
        <taxon>Agaricomycetes</taxon>
        <taxon>Polyporales</taxon>
        <taxon>Cerrenaceae</taxon>
        <taxon>Cerrena</taxon>
    </lineage>
</organism>
<evidence type="ECO:0000256" key="1">
    <source>
        <dbReference type="SAM" id="Phobius"/>
    </source>
</evidence>
<feature type="transmembrane region" description="Helical" evidence="1">
    <location>
        <begin position="143"/>
        <end position="163"/>
    </location>
</feature>
<dbReference type="EMBL" id="JASBNA010000030">
    <property type="protein sequence ID" value="KAK7683466.1"/>
    <property type="molecule type" value="Genomic_DNA"/>
</dbReference>
<evidence type="ECO:0000313" key="3">
    <source>
        <dbReference type="Proteomes" id="UP001385951"/>
    </source>
</evidence>
<feature type="transmembrane region" description="Helical" evidence="1">
    <location>
        <begin position="220"/>
        <end position="242"/>
    </location>
</feature>
<evidence type="ECO:0000313" key="2">
    <source>
        <dbReference type="EMBL" id="KAK7683466.1"/>
    </source>
</evidence>
<comment type="caution">
    <text evidence="2">The sequence shown here is derived from an EMBL/GenBank/DDBJ whole genome shotgun (WGS) entry which is preliminary data.</text>
</comment>
<dbReference type="Proteomes" id="UP001385951">
    <property type="component" value="Unassembled WGS sequence"/>
</dbReference>
<protein>
    <submittedName>
        <fullName evidence="2">Uncharacterized protein</fullName>
    </submittedName>
</protein>
<keyword evidence="1" id="KW-0472">Membrane</keyword>
<keyword evidence="3" id="KW-1185">Reference proteome</keyword>
<sequence>MSSNVTAWPVSWPPNTCYIFNGKLERNQACLEFMPAVTPDMISFLSLTSLDVFKQAYCLDPPEDDSCSFGHCPNPDVAGYAIVSFWYRKHRLNIIVGEGQLIIRLLIIVARLVWISTFVFILADKRLVDFTQASLAAVPSLTPGVALGTIESTVIPWIVAIVLQRKVMEKGRTLVATVWQNLVSGWADMLFVRFTTLTSIPTTYWISVVELESREEFSLSFNQVLATFVALPPLFTILITGFKNLAWVCYIRSYIYRAPTNVRGQGGSELSLEDLGYLSTYQEGKHRFLTYVQIPDAYSMKGLEHYTTRLGRVDAPSNSKLKYETHGYTAKPADTGQGYLSLGQNNQCAFPCVISESC</sequence>
<gene>
    <name evidence="2" type="ORF">QCA50_013300</name>
</gene>
<proteinExistence type="predicted"/>
<dbReference type="AlphaFoldDB" id="A0AAW0FRR2"/>